<dbReference type="Proteomes" id="UP000789831">
    <property type="component" value="Unassembled WGS sequence"/>
</dbReference>
<dbReference type="AlphaFoldDB" id="A0A9N9GQU6"/>
<comment type="caution">
    <text evidence="3">The sequence shown here is derived from an EMBL/GenBank/DDBJ whole genome shotgun (WGS) entry which is preliminary data.</text>
</comment>
<dbReference type="Gene3D" id="3.40.50.150">
    <property type="entry name" value="Vaccinia Virus protein VP39"/>
    <property type="match status" value="1"/>
</dbReference>
<sequence>MGNCQMKRNHSNDDYDSDDEKITGEKYPRHYRFIDGQRYHNSRNSVYCLPSDEKECERLNIQHYMYRYIWQSNFSAKVEQKMINDSGVKVLDVGCGPGTWLLEMSSEFPKCHFTGIDIFPSMFPEVKPRNAQFIKANVLDGLPFDDDTFDFVHMRFLCIAFTEDEWEHKVIPELTRLVKPGGYLEIMEADLQFKNIGSNGKIFVDAWLQDLSSRFINPLIIHKLEGYLHATPALQDITSERRPNPVGDWGSRVGKVAADVFVSLIRSLETRLIDRMGLTSAEFQELIEFAAHEFNENKTFSVSCRVYARKLCDDDGIKEGSSTLTSPTAMISNVDAKTRHSKELSQ</sequence>
<evidence type="ECO:0000313" key="3">
    <source>
        <dbReference type="EMBL" id="CAG8628038.1"/>
    </source>
</evidence>
<protein>
    <submittedName>
        <fullName evidence="3">12220_t:CDS:1</fullName>
    </submittedName>
</protein>
<proteinExistence type="predicted"/>
<evidence type="ECO:0000256" key="1">
    <source>
        <dbReference type="SAM" id="MobiDB-lite"/>
    </source>
</evidence>
<gene>
    <name evidence="3" type="ORF">AGERDE_LOCUS10391</name>
</gene>
<organism evidence="3 4">
    <name type="scientific">Ambispora gerdemannii</name>
    <dbReference type="NCBI Taxonomy" id="144530"/>
    <lineage>
        <taxon>Eukaryota</taxon>
        <taxon>Fungi</taxon>
        <taxon>Fungi incertae sedis</taxon>
        <taxon>Mucoromycota</taxon>
        <taxon>Glomeromycotina</taxon>
        <taxon>Glomeromycetes</taxon>
        <taxon>Archaeosporales</taxon>
        <taxon>Ambisporaceae</taxon>
        <taxon>Ambispora</taxon>
    </lineage>
</organism>
<dbReference type="OrthoDB" id="2013972at2759"/>
<feature type="domain" description="Methyltransferase" evidence="2">
    <location>
        <begin position="90"/>
        <end position="182"/>
    </location>
</feature>
<accession>A0A9N9GQU6</accession>
<name>A0A9N9GQU6_9GLOM</name>
<dbReference type="InterPro" id="IPR029063">
    <property type="entry name" value="SAM-dependent_MTases_sf"/>
</dbReference>
<dbReference type="EMBL" id="CAJVPL010003194">
    <property type="protein sequence ID" value="CAG8628038.1"/>
    <property type="molecule type" value="Genomic_DNA"/>
</dbReference>
<evidence type="ECO:0000259" key="2">
    <source>
        <dbReference type="Pfam" id="PF13649"/>
    </source>
</evidence>
<reference evidence="3" key="1">
    <citation type="submission" date="2021-06" db="EMBL/GenBank/DDBJ databases">
        <authorList>
            <person name="Kallberg Y."/>
            <person name="Tangrot J."/>
            <person name="Rosling A."/>
        </authorList>
    </citation>
    <scope>NUCLEOTIDE SEQUENCE</scope>
    <source>
        <strain evidence="3">MT106</strain>
    </source>
</reference>
<dbReference type="CDD" id="cd02440">
    <property type="entry name" value="AdoMet_MTases"/>
    <property type="match status" value="1"/>
</dbReference>
<dbReference type="SUPFAM" id="SSF53335">
    <property type="entry name" value="S-adenosyl-L-methionine-dependent methyltransferases"/>
    <property type="match status" value="1"/>
</dbReference>
<evidence type="ECO:0000313" key="4">
    <source>
        <dbReference type="Proteomes" id="UP000789831"/>
    </source>
</evidence>
<dbReference type="InterPro" id="IPR041698">
    <property type="entry name" value="Methyltransf_25"/>
</dbReference>
<feature type="region of interest" description="Disordered" evidence="1">
    <location>
        <begin position="1"/>
        <end position="22"/>
    </location>
</feature>
<feature type="non-terminal residue" evidence="3">
    <location>
        <position position="1"/>
    </location>
</feature>
<keyword evidence="4" id="KW-1185">Reference proteome</keyword>
<dbReference type="PANTHER" id="PTHR43591">
    <property type="entry name" value="METHYLTRANSFERASE"/>
    <property type="match status" value="1"/>
</dbReference>
<dbReference type="Pfam" id="PF13649">
    <property type="entry name" value="Methyltransf_25"/>
    <property type="match status" value="1"/>
</dbReference>